<proteinExistence type="predicted"/>
<evidence type="ECO:0000313" key="1">
    <source>
        <dbReference type="EMBL" id="OYD56065.1"/>
    </source>
</evidence>
<name>A0A235F5T4_9BACL</name>
<gene>
    <name evidence="1" type="ORF">CGZ90_19520</name>
</gene>
<comment type="caution">
    <text evidence="1">The sequence shown here is derived from an EMBL/GenBank/DDBJ whole genome shotgun (WGS) entry which is preliminary data.</text>
</comment>
<dbReference type="OrthoDB" id="2970418at2"/>
<dbReference type="AlphaFoldDB" id="A0A235F5T4"/>
<dbReference type="InterPro" id="IPR020108">
    <property type="entry name" value="Spore_coat_CotD"/>
</dbReference>
<reference evidence="1 2" key="1">
    <citation type="submission" date="2017-07" db="EMBL/GenBank/DDBJ databases">
        <title>Fictibacillus sp. nov. GDSW-R2A3 Genome sequencing and assembly.</title>
        <authorList>
            <person name="Mayilraj S."/>
        </authorList>
    </citation>
    <scope>NUCLEOTIDE SEQUENCE [LARGE SCALE GENOMIC DNA]</scope>
    <source>
        <strain evidence="1 2">GDSW-R2A3</strain>
    </source>
</reference>
<organism evidence="1 2">
    <name type="scientific">Fictibacillus aquaticus</name>
    <dbReference type="NCBI Taxonomy" id="2021314"/>
    <lineage>
        <taxon>Bacteria</taxon>
        <taxon>Bacillati</taxon>
        <taxon>Bacillota</taxon>
        <taxon>Bacilli</taxon>
        <taxon>Bacillales</taxon>
        <taxon>Fictibacillaceae</taxon>
        <taxon>Fictibacillus</taxon>
    </lineage>
</organism>
<dbReference type="EMBL" id="NOII01000059">
    <property type="protein sequence ID" value="OYD56065.1"/>
    <property type="molecule type" value="Genomic_DNA"/>
</dbReference>
<keyword evidence="2" id="KW-1185">Reference proteome</keyword>
<dbReference type="Pfam" id="PF11122">
    <property type="entry name" value="Spore-coat_CotD"/>
    <property type="match status" value="1"/>
</dbReference>
<accession>A0A235F5T4</accession>
<evidence type="ECO:0008006" key="3">
    <source>
        <dbReference type="Google" id="ProtNLM"/>
    </source>
</evidence>
<sequence>MTGPSAVSPATAGTQCGYPPVSPAQVLPTQYMPAQYSPLKQNSEYKEQNYVVPMYHPSQTTQYNQTNVNYVHYFPHSKKQVNNVTQKHFCGGTYQQGY</sequence>
<protein>
    <recommendedName>
        <fullName evidence="3">Spore coat protein</fullName>
    </recommendedName>
</protein>
<dbReference type="Proteomes" id="UP000215059">
    <property type="component" value="Unassembled WGS sequence"/>
</dbReference>
<evidence type="ECO:0000313" key="2">
    <source>
        <dbReference type="Proteomes" id="UP000215059"/>
    </source>
</evidence>